<reference evidence="1 4" key="2">
    <citation type="submission" date="2020-08" db="EMBL/GenBank/DDBJ databases">
        <title>Amycolatopsis echigonensis JCM 21831.</title>
        <authorList>
            <person name="Tedsree N."/>
            <person name="Kuncharoen N."/>
            <person name="Likhitwitayawuid K."/>
            <person name="Tanasupawat S."/>
        </authorList>
    </citation>
    <scope>NUCLEOTIDE SEQUENCE [LARGE SCALE GENOMIC DNA]</scope>
    <source>
        <strain evidence="1 4">JCM 21831</strain>
    </source>
</reference>
<reference evidence="2 3" key="1">
    <citation type="submission" date="2017-12" db="EMBL/GenBank/DDBJ databases">
        <title>Sequencing the genomes of 1000 Actinobacteria strains.</title>
        <authorList>
            <person name="Klenk H.-P."/>
        </authorList>
    </citation>
    <scope>NUCLEOTIDE SEQUENCE [LARGE SCALE GENOMIC DNA]</scope>
    <source>
        <strain evidence="2 3">DSM 45165</strain>
    </source>
</reference>
<gene>
    <name evidence="2" type="ORF">ATK30_7008</name>
    <name evidence="1" type="ORF">H5411_14705</name>
</gene>
<dbReference type="EMBL" id="PJMY01000003">
    <property type="protein sequence ID" value="PKV96072.1"/>
    <property type="molecule type" value="Genomic_DNA"/>
</dbReference>
<dbReference type="EMBL" id="JACJHR010000017">
    <property type="protein sequence ID" value="MBB2500371.1"/>
    <property type="molecule type" value="Genomic_DNA"/>
</dbReference>
<dbReference type="RefSeq" id="WP_101438987.1">
    <property type="nucleotide sequence ID" value="NZ_JACJHR010000017.1"/>
</dbReference>
<evidence type="ECO:0000313" key="2">
    <source>
        <dbReference type="EMBL" id="PKV96072.1"/>
    </source>
</evidence>
<dbReference type="OrthoDB" id="3690688at2"/>
<evidence type="ECO:0000313" key="3">
    <source>
        <dbReference type="Proteomes" id="UP000233750"/>
    </source>
</evidence>
<comment type="caution">
    <text evidence="2">The sequence shown here is derived from an EMBL/GenBank/DDBJ whole genome shotgun (WGS) entry which is preliminary data.</text>
</comment>
<dbReference type="Proteomes" id="UP000550260">
    <property type="component" value="Unassembled WGS sequence"/>
</dbReference>
<keyword evidence="3" id="KW-1185">Reference proteome</keyword>
<accession>A0A2N3WQD3</accession>
<evidence type="ECO:0000313" key="4">
    <source>
        <dbReference type="Proteomes" id="UP000550260"/>
    </source>
</evidence>
<accession>A0A8E2B2Z8</accession>
<name>A0A2N3WQD3_9PSEU</name>
<evidence type="ECO:0000313" key="1">
    <source>
        <dbReference type="EMBL" id="MBB2500371.1"/>
    </source>
</evidence>
<dbReference type="Proteomes" id="UP000233750">
    <property type="component" value="Unassembled WGS sequence"/>
</dbReference>
<sequence>MFSTGPATQPDRLADALADGPFSRALTLAIDRSGLGLDRLRDRLAAAGAAVSTTTLSYWRTGRTVPARARSRVAVRILEGVLELPPGSLTRLIEQAPEPPPVPVVRWERLWGRRNAVLRMLNSFETAYRTALVVVSLHEAVHVGPDRRLHRLEVREVVRATEDDTHIRLVTAHGVGPGCPPRLVRTRYCSPGRTESLAEEGFTVAELVLGRGLDRGETAIAEYEFEFTDDRPDWSYERRFRNAVHEHLLELHFAPGFAPRACHAYRLDSPAGPETTVAEPPIAEGLPVHVVSAAVTPGILGLRWEWDAP</sequence>
<protein>
    <submittedName>
        <fullName evidence="2">Uncharacterized protein</fullName>
    </submittedName>
</protein>
<organism evidence="2 3">
    <name type="scientific">Amycolatopsis echigonensis</name>
    <dbReference type="NCBI Taxonomy" id="2576905"/>
    <lineage>
        <taxon>Bacteria</taxon>
        <taxon>Bacillati</taxon>
        <taxon>Actinomycetota</taxon>
        <taxon>Actinomycetes</taxon>
        <taxon>Pseudonocardiales</taxon>
        <taxon>Pseudonocardiaceae</taxon>
        <taxon>Amycolatopsis</taxon>
    </lineage>
</organism>
<proteinExistence type="predicted"/>
<dbReference type="AlphaFoldDB" id="A0A2N3WQD3"/>